<evidence type="ECO:0000313" key="2">
    <source>
        <dbReference type="Proteomes" id="UP000194761"/>
    </source>
</evidence>
<organism evidence="1 2">
    <name type="scientific">Streptosporangium minutum</name>
    <dbReference type="NCBI Taxonomy" id="569862"/>
    <lineage>
        <taxon>Bacteria</taxon>
        <taxon>Bacillati</taxon>
        <taxon>Actinomycetota</taxon>
        <taxon>Actinomycetes</taxon>
        <taxon>Streptosporangiales</taxon>
        <taxon>Streptosporangiaceae</taxon>
        <taxon>Streptosporangium</taxon>
    </lineage>
</organism>
<dbReference type="EMBL" id="NGFP01000438">
    <property type="protein sequence ID" value="OUC78179.1"/>
    <property type="molecule type" value="Genomic_DNA"/>
</dbReference>
<keyword evidence="2" id="KW-1185">Reference proteome</keyword>
<dbReference type="AlphaFoldDB" id="A0A243Q8V4"/>
<dbReference type="Proteomes" id="UP000194761">
    <property type="component" value="Unassembled WGS sequence"/>
</dbReference>
<protein>
    <submittedName>
        <fullName evidence="1">Uncharacterized protein</fullName>
    </submittedName>
</protein>
<gene>
    <name evidence="1" type="ORF">CA984_43210</name>
</gene>
<evidence type="ECO:0000313" key="1">
    <source>
        <dbReference type="EMBL" id="OUC78179.1"/>
    </source>
</evidence>
<reference evidence="1 2" key="1">
    <citation type="submission" date="2017-05" db="EMBL/GenBank/DDBJ databases">
        <title>Biotechnological potential of actinobacteria isolated from South African environments.</title>
        <authorList>
            <person name="Le Roes-Hill M."/>
            <person name="Prins A."/>
            <person name="Durrell K.A."/>
        </authorList>
    </citation>
    <scope>NUCLEOTIDE SEQUENCE [LARGE SCALE GENOMIC DNA]</scope>
    <source>
        <strain evidence="1">M26</strain>
    </source>
</reference>
<sequence>MTFNPLQERGIPLDKQLRNWRELNVTPIDPDHSDPYTRCRIIAMNGIEVEAILFSHQFNRHCPDPAVKQQLARVRYIEAQQQKAVNWLLPGLASVLETTIAYEQVAVDLTAWVARMEPDPYLK</sequence>
<comment type="caution">
    <text evidence="1">The sequence shown here is derived from an EMBL/GenBank/DDBJ whole genome shotgun (WGS) entry which is preliminary data.</text>
</comment>
<feature type="non-terminal residue" evidence="1">
    <location>
        <position position="123"/>
    </location>
</feature>
<proteinExistence type="predicted"/>
<accession>A0A243Q8V4</accession>
<name>A0A243Q8V4_9ACTN</name>